<evidence type="ECO:0000256" key="21">
    <source>
        <dbReference type="ARBA" id="ARBA00047354"/>
    </source>
</evidence>
<dbReference type="PROSITE" id="PS00211">
    <property type="entry name" value="ABC_TRANSPORTER_1"/>
    <property type="match status" value="2"/>
</dbReference>
<evidence type="ECO:0000256" key="26">
    <source>
        <dbReference type="SAM" id="Phobius"/>
    </source>
</evidence>
<dbReference type="CDD" id="cd18603">
    <property type="entry name" value="ABC_6TM_MRP1_2_3_6_D2_like"/>
    <property type="match status" value="1"/>
</dbReference>
<reference evidence="29" key="2">
    <citation type="submission" date="2025-05" db="UniProtKB">
        <authorList>
            <consortium name="Ensembl"/>
        </authorList>
    </citation>
    <scope>IDENTIFICATION</scope>
</reference>
<dbReference type="Pfam" id="PF24357">
    <property type="entry name" value="TMD0_ABC"/>
    <property type="match status" value="1"/>
</dbReference>
<keyword evidence="7" id="KW-0677">Repeat</keyword>
<comment type="similarity">
    <text evidence="2">Belongs to the ABC transporter superfamily. ABCC family. Conjugate transporter (TC 3.A.1.208) subfamily.</text>
</comment>
<evidence type="ECO:0000256" key="4">
    <source>
        <dbReference type="ARBA" id="ARBA00022448"/>
    </source>
</evidence>
<keyword evidence="12 26" id="KW-1133">Transmembrane helix</keyword>
<name>A0A3P8VZ18_CYNSE</name>
<dbReference type="GO" id="GO:0016323">
    <property type="term" value="C:basolateral plasma membrane"/>
    <property type="evidence" value="ECO:0007669"/>
    <property type="project" value="TreeGrafter"/>
</dbReference>
<dbReference type="InterPro" id="IPR056227">
    <property type="entry name" value="TMD0_ABC"/>
</dbReference>
<evidence type="ECO:0000256" key="13">
    <source>
        <dbReference type="ARBA" id="ARBA00023055"/>
    </source>
</evidence>
<feature type="region of interest" description="Disordered" evidence="25">
    <location>
        <begin position="867"/>
        <end position="921"/>
    </location>
</feature>
<dbReference type="CDD" id="cd03250">
    <property type="entry name" value="ABCC_MRP_domain1"/>
    <property type="match status" value="1"/>
</dbReference>
<protein>
    <recommendedName>
        <fullName evidence="17">Multidrug resistance-associated protein 1</fullName>
        <ecNumber evidence="3">7.6.2.2</ecNumber>
        <ecNumber evidence="15">7.6.2.3</ecNumber>
    </recommendedName>
    <alternativeName>
        <fullName evidence="20">ATP-binding cassette sub-family C member 1</fullName>
    </alternativeName>
    <alternativeName>
        <fullName evidence="19">Glutathione-S-conjugate-translocating ATPase ABCC1</fullName>
    </alternativeName>
    <alternativeName>
        <fullName evidence="18">Leukotriene C(4) transporter</fullName>
    </alternativeName>
</protein>
<evidence type="ECO:0000256" key="11">
    <source>
        <dbReference type="ARBA" id="ARBA00022967"/>
    </source>
</evidence>
<keyword evidence="5" id="KW-1003">Cell membrane</keyword>
<dbReference type="InterPro" id="IPR003593">
    <property type="entry name" value="AAA+_ATPase"/>
</dbReference>
<evidence type="ECO:0000256" key="20">
    <source>
        <dbReference type="ARBA" id="ARBA00042274"/>
    </source>
</evidence>
<accession>A0A3P8VZ18</accession>
<evidence type="ECO:0000313" key="29">
    <source>
        <dbReference type="Ensembl" id="ENSCSEP00000018571.1"/>
    </source>
</evidence>
<dbReference type="PANTHER" id="PTHR24223:SF241">
    <property type="entry name" value="MULTIDRUG RESISTANCE-ASSOCIATED PROTEIN 1"/>
    <property type="match status" value="1"/>
</dbReference>
<dbReference type="PROSITE" id="PS50929">
    <property type="entry name" value="ABC_TM1F"/>
    <property type="match status" value="2"/>
</dbReference>
<evidence type="ECO:0000259" key="27">
    <source>
        <dbReference type="PROSITE" id="PS50893"/>
    </source>
</evidence>
<evidence type="ECO:0000259" key="28">
    <source>
        <dbReference type="PROSITE" id="PS50929"/>
    </source>
</evidence>
<evidence type="ECO:0000256" key="24">
    <source>
        <dbReference type="ARBA" id="ARBA00048171"/>
    </source>
</evidence>
<evidence type="ECO:0000256" key="10">
    <source>
        <dbReference type="ARBA" id="ARBA00022840"/>
    </source>
</evidence>
<reference evidence="29 30" key="1">
    <citation type="journal article" date="2014" name="Nat. Genet.">
        <title>Whole-genome sequence of a flatfish provides insights into ZW sex chromosome evolution and adaptation to a benthic lifestyle.</title>
        <authorList>
            <person name="Chen S."/>
            <person name="Zhang G."/>
            <person name="Shao C."/>
            <person name="Huang Q."/>
            <person name="Liu G."/>
            <person name="Zhang P."/>
            <person name="Song W."/>
            <person name="An N."/>
            <person name="Chalopin D."/>
            <person name="Volff J.N."/>
            <person name="Hong Y."/>
            <person name="Li Q."/>
            <person name="Sha Z."/>
            <person name="Zhou H."/>
            <person name="Xie M."/>
            <person name="Yu Q."/>
            <person name="Liu Y."/>
            <person name="Xiang H."/>
            <person name="Wang N."/>
            <person name="Wu K."/>
            <person name="Yang C."/>
            <person name="Zhou Q."/>
            <person name="Liao X."/>
            <person name="Yang L."/>
            <person name="Hu Q."/>
            <person name="Zhang J."/>
            <person name="Meng L."/>
            <person name="Jin L."/>
            <person name="Tian Y."/>
            <person name="Lian J."/>
            <person name="Yang J."/>
            <person name="Miao G."/>
            <person name="Liu S."/>
            <person name="Liang Z."/>
            <person name="Yan F."/>
            <person name="Li Y."/>
            <person name="Sun B."/>
            <person name="Zhang H."/>
            <person name="Zhang J."/>
            <person name="Zhu Y."/>
            <person name="Du M."/>
            <person name="Zhao Y."/>
            <person name="Schartl M."/>
            <person name="Tang Q."/>
            <person name="Wang J."/>
        </authorList>
    </citation>
    <scope>NUCLEOTIDE SEQUENCE</scope>
</reference>
<evidence type="ECO:0000256" key="3">
    <source>
        <dbReference type="ARBA" id="ARBA00012191"/>
    </source>
</evidence>
<proteinExistence type="inferred from homology"/>
<dbReference type="RefSeq" id="XP_016896065.1">
    <property type="nucleotide sequence ID" value="XM_017040576.1"/>
</dbReference>
<dbReference type="PROSITE" id="PS50893">
    <property type="entry name" value="ABC_TRANSPORTER_2"/>
    <property type="match status" value="2"/>
</dbReference>
<comment type="catalytic activity">
    <reaction evidence="16">
        <text>ATP + H2O + xenobioticSide 1 = ADP + phosphate + xenobioticSide 2.</text>
        <dbReference type="EC" id="7.6.2.2"/>
    </reaction>
</comment>
<dbReference type="InterPro" id="IPR017871">
    <property type="entry name" value="ABC_transporter-like_CS"/>
</dbReference>
<dbReference type="GO" id="GO:0034634">
    <property type="term" value="F:glutathione transmembrane transporter activity"/>
    <property type="evidence" value="ECO:0007669"/>
    <property type="project" value="TreeGrafter"/>
</dbReference>
<organism evidence="29 30">
    <name type="scientific">Cynoglossus semilaevis</name>
    <name type="common">Tongue sole</name>
    <dbReference type="NCBI Taxonomy" id="244447"/>
    <lineage>
        <taxon>Eukaryota</taxon>
        <taxon>Metazoa</taxon>
        <taxon>Chordata</taxon>
        <taxon>Craniata</taxon>
        <taxon>Vertebrata</taxon>
        <taxon>Euteleostomi</taxon>
        <taxon>Actinopterygii</taxon>
        <taxon>Neopterygii</taxon>
        <taxon>Teleostei</taxon>
        <taxon>Neoteleostei</taxon>
        <taxon>Acanthomorphata</taxon>
        <taxon>Carangaria</taxon>
        <taxon>Pleuronectiformes</taxon>
        <taxon>Pleuronectoidei</taxon>
        <taxon>Cynoglossidae</taxon>
        <taxon>Cynoglossinae</taxon>
        <taxon>Cynoglossus</taxon>
    </lineage>
</organism>
<dbReference type="EC" id="7.6.2.3" evidence="15"/>
<dbReference type="EC" id="7.6.2.2" evidence="3"/>
<dbReference type="InterPro" id="IPR036640">
    <property type="entry name" value="ABC1_TM_sf"/>
</dbReference>
<comment type="subcellular location">
    <subcellularLocation>
        <location evidence="1">Cell membrane</location>
        <topology evidence="1">Multi-pass membrane protein</topology>
    </subcellularLocation>
</comment>
<dbReference type="InterPro" id="IPR003439">
    <property type="entry name" value="ABC_transporter-like_ATP-bd"/>
</dbReference>
<dbReference type="SUPFAM" id="SSF90123">
    <property type="entry name" value="ABC transporter transmembrane region"/>
    <property type="match status" value="2"/>
</dbReference>
<feature type="transmembrane region" description="Helical" evidence="26">
    <location>
        <begin position="989"/>
        <end position="1017"/>
    </location>
</feature>
<dbReference type="GO" id="GO:0008559">
    <property type="term" value="F:ABC-type xenobiotic transporter activity"/>
    <property type="evidence" value="ECO:0007669"/>
    <property type="project" value="UniProtKB-EC"/>
</dbReference>
<dbReference type="Ensembl" id="ENSCSET00000018802.1">
    <property type="protein sequence ID" value="ENSCSEP00000018571.1"/>
    <property type="gene ID" value="ENSCSEG00000011899.1"/>
</dbReference>
<feature type="transmembrane region" description="Helical" evidence="26">
    <location>
        <begin position="431"/>
        <end position="453"/>
    </location>
</feature>
<evidence type="ECO:0000256" key="23">
    <source>
        <dbReference type="ARBA" id="ARBA00047576"/>
    </source>
</evidence>
<feature type="domain" description="ABC transmembrane type-1" evidence="28">
    <location>
        <begin position="320"/>
        <end position="602"/>
    </location>
</feature>
<evidence type="ECO:0000256" key="22">
    <source>
        <dbReference type="ARBA" id="ARBA00047523"/>
    </source>
</evidence>
<dbReference type="PANTHER" id="PTHR24223">
    <property type="entry name" value="ATP-BINDING CASSETTE SUB-FAMILY C"/>
    <property type="match status" value="1"/>
</dbReference>
<evidence type="ECO:0000256" key="5">
    <source>
        <dbReference type="ARBA" id="ARBA00022475"/>
    </source>
</evidence>
<dbReference type="SUPFAM" id="SSF52540">
    <property type="entry name" value="P-loop containing nucleoside triphosphate hydrolases"/>
    <property type="match status" value="2"/>
</dbReference>
<dbReference type="CDD" id="cd03244">
    <property type="entry name" value="ABCC_MRP_domain2"/>
    <property type="match status" value="1"/>
</dbReference>
<evidence type="ECO:0000256" key="16">
    <source>
        <dbReference type="ARBA" id="ARBA00034018"/>
    </source>
</evidence>
<feature type="transmembrane region" description="Helical" evidence="26">
    <location>
        <begin position="358"/>
        <end position="379"/>
    </location>
</feature>
<dbReference type="GeneID" id="103393517"/>
<feature type="domain" description="ABC transporter" evidence="27">
    <location>
        <begin position="1268"/>
        <end position="1500"/>
    </location>
</feature>
<feature type="transmembrane region" description="Helical" evidence="26">
    <location>
        <begin position="100"/>
        <end position="124"/>
    </location>
</feature>
<evidence type="ECO:0000256" key="9">
    <source>
        <dbReference type="ARBA" id="ARBA00022801"/>
    </source>
</evidence>
<dbReference type="FunFam" id="3.40.50.300:FF:000293">
    <property type="entry name" value="ATP binding cassette subfamily C member 1"/>
    <property type="match status" value="1"/>
</dbReference>
<feature type="transmembrane region" description="Helical" evidence="26">
    <location>
        <begin position="136"/>
        <end position="155"/>
    </location>
</feature>
<feature type="transmembrane region" description="Helical" evidence="26">
    <location>
        <begin position="536"/>
        <end position="565"/>
    </location>
</feature>
<comment type="catalytic activity">
    <reaction evidence="21">
        <text>sphing-4-enine 1-phosphate(in) + ATP + H2O = sphing-4-enine 1-phosphate(out) + ADP + phosphate + H(+)</text>
        <dbReference type="Rhea" id="RHEA:38951"/>
        <dbReference type="ChEBI" id="CHEBI:15377"/>
        <dbReference type="ChEBI" id="CHEBI:15378"/>
        <dbReference type="ChEBI" id="CHEBI:30616"/>
        <dbReference type="ChEBI" id="CHEBI:43474"/>
        <dbReference type="ChEBI" id="CHEBI:60119"/>
        <dbReference type="ChEBI" id="CHEBI:456216"/>
    </reaction>
    <physiologicalReaction direction="left-to-right" evidence="21">
        <dbReference type="Rhea" id="RHEA:38952"/>
    </physiologicalReaction>
</comment>
<dbReference type="NCBIfam" id="TIGR00957">
    <property type="entry name" value="MRP_assoc_pro"/>
    <property type="match status" value="1"/>
</dbReference>
<evidence type="ECO:0000256" key="2">
    <source>
        <dbReference type="ARBA" id="ARBA00009726"/>
    </source>
</evidence>
<dbReference type="Pfam" id="PF00664">
    <property type="entry name" value="ABC_membrane"/>
    <property type="match status" value="2"/>
</dbReference>
<dbReference type="GeneTree" id="ENSGT00940000160271"/>
<evidence type="ECO:0000256" key="25">
    <source>
        <dbReference type="SAM" id="MobiDB-lite"/>
    </source>
</evidence>
<feature type="transmembrane region" description="Helical" evidence="26">
    <location>
        <begin position="459"/>
        <end position="479"/>
    </location>
</feature>
<feature type="transmembrane region" description="Helical" evidence="26">
    <location>
        <begin position="37"/>
        <end position="56"/>
    </location>
</feature>
<evidence type="ECO:0000256" key="8">
    <source>
        <dbReference type="ARBA" id="ARBA00022741"/>
    </source>
</evidence>
<evidence type="ECO:0000256" key="17">
    <source>
        <dbReference type="ARBA" id="ARBA00041009"/>
    </source>
</evidence>
<dbReference type="OMA" id="CFETGMR"/>
<keyword evidence="30" id="KW-1185">Reference proteome</keyword>
<dbReference type="CDD" id="cd18595">
    <property type="entry name" value="ABC_6TM_MRP1_2_3_6_D1_like"/>
    <property type="match status" value="1"/>
</dbReference>
<dbReference type="FunFam" id="1.20.1560.10:FF:000001">
    <property type="entry name" value="ATP-binding cassette subfamily C member 1"/>
    <property type="match status" value="1"/>
</dbReference>
<evidence type="ECO:0000256" key="18">
    <source>
        <dbReference type="ARBA" id="ARBA00041345"/>
    </source>
</evidence>
<evidence type="ECO:0000313" key="30">
    <source>
        <dbReference type="Proteomes" id="UP000265120"/>
    </source>
</evidence>
<dbReference type="FunFam" id="1.20.1560.10:FF:000007">
    <property type="entry name" value="ATP-binding cassette subfamily C member 1"/>
    <property type="match status" value="1"/>
</dbReference>
<dbReference type="GO" id="GO:0015431">
    <property type="term" value="F:ABC-type glutathione S-conjugate transporter activity"/>
    <property type="evidence" value="ECO:0007669"/>
    <property type="project" value="UniProtKB-EC"/>
</dbReference>
<keyword evidence="10" id="KW-0067">ATP-binding</keyword>
<dbReference type="InterPro" id="IPR027417">
    <property type="entry name" value="P-loop_NTPase"/>
</dbReference>
<dbReference type="GO" id="GO:0071585">
    <property type="term" value="P:detoxification of cadmium ion"/>
    <property type="evidence" value="ECO:0007669"/>
    <property type="project" value="Ensembl"/>
</dbReference>
<feature type="transmembrane region" description="Helical" evidence="26">
    <location>
        <begin position="577"/>
        <end position="601"/>
    </location>
</feature>
<keyword evidence="13" id="KW-0445">Lipid transport</keyword>
<dbReference type="GO" id="GO:0016887">
    <property type="term" value="F:ATP hydrolysis activity"/>
    <property type="evidence" value="ECO:0007669"/>
    <property type="project" value="InterPro"/>
</dbReference>
<sequence length="1504" mass="168505">MGIDRFCSVDSSDPFWDWNHTLYTDTPDLTQCFQNTVLVWLPCIYLWICAPIYLIYLRSHNRGYICMSLLNKAKTVVGFLLWMICWSDVFYSFWERSHGGATALVYIVSPTVLGLTMLLATVLIQYERMKGVQSSGVLLIFWLLALMCATVTFRSKILQALHQQTPVSVWRYTTFYSYYALLLVALILSCLADQPPLFSQAVRDPNPCPESGASFLSKITFWWITRLLITGYRRPLEDKDLWCLNQDDCSHRVVPGLMRRWSNECQKVKRTQQKILYSPRPTKEGRDLEETEVLNVTPAKKTAKPSLFWALCLSFGPYFLISCLFKIIHDVLMFVGPEILRLLIRFVTDSSAPSWQGFFYTSLLFFCTCVQSVILQKYFHVCFVSGMRLRAAIIGAVYRKALVIGSAARRTSTVGEIVNLMSVDAQRFMDLVTYINMIWSAPLQVVLAVYFLWQTLGPSVLAGMAVMVLMVPVNAVMAMKTKTYQVAQMKNKDDRVKLMNEMLNGIKVLKLYAWELAFRDKVSEIRESELQVLKKIAILGAVTTFTWVCAPFLVALSTFAVYVLVDENNVLDAQKAFVSLALFNILRFPLNILPMVIGNMVQASVSLKRLRVFLSHEELQEDSVDHKVLTGSSHSVSIMDGVFSWSKTESPTLKRLNVSIPDGSLVAVVGHVGSGKSSLLSALLGEMDKIEGSVAVKGLVAYVPQQAWIQNSTLRENIVFGHEVKENWYQQILEACALQPDLEILPAGDETEIGEKGVNLSGGQKQRVSLARAVYCDRAVYLLDDPLSAVDAHVGKHIFEQVIGPQGLLKDKTRVLVTHGLSYLPQVDLILVLVEGEITEMGSYQQLMDRDGAFAEFQRTYAAVDNTHTSESLPKSETKGKENGEVTGVDGAADVTQKSPPLQEDKELNKNSKNPELGKLTEADKASTGQVKLSVFWAYIKAIGSFLTFFSFLLFLTHHSLSLFSNYWLSFWTDDPVINGTQPYRQRRLLVYGALGVSQGVAVFGYSLAMSIGGILASRFLHQSLLFDILRSPMSFFERTPSGNLVNRFSKEMDTIDSMIPNIIKMFMGSMFNVMSACIVILIATPLVAIFIPFLGLLYFFVQRFYVSSSRQLKRLESVSRSPIYSHFNETLLGTSVIRAFGEQKRFISESDHRVDHNHQAHYPSIAANRWLAIRLEFVGNCIVSAAALFAVVARDSLSPGLVGLSISYALQLTASLNWLVRMSSDVETNIVAVEKVREYHDTEKEAEWKHDSSVLPPGWPTEGCIEVRGYGLRYHQDLDLAIRNINIRVDAGEKVGIVGRTGAGKSSLTLGLFRIIEGAEGHIFIDGLDIAQLGLHDLRSRITIIPQDPVLFSGSLRMNLDPFDSYTDDDVWQALEFSHLKNFVSGLPNKLAHECSEGGENLSVGQRQLVCLARALLRKTKVLVLDEATAAVDMETDNLIQSTIRSQFTDCTVLTIAHRLNTIMDYNRVLVLDKGEMVEFDSPSNLISRRGAFFQMALDAGLV</sequence>
<evidence type="ECO:0000256" key="15">
    <source>
        <dbReference type="ARBA" id="ARBA00024220"/>
    </source>
</evidence>
<keyword evidence="14 26" id="KW-0472">Membrane</keyword>
<dbReference type="STRING" id="244447.ENSCSEP00000018571"/>
<dbReference type="Pfam" id="PF00005">
    <property type="entry name" value="ABC_tran"/>
    <property type="match status" value="2"/>
</dbReference>
<comment type="catalytic activity">
    <reaction evidence="22">
        <text>leukotriene C4(in) + ATP + H2O = leukotriene C4(out) + ADP + phosphate + H(+)</text>
        <dbReference type="Rhea" id="RHEA:38963"/>
        <dbReference type="ChEBI" id="CHEBI:15377"/>
        <dbReference type="ChEBI" id="CHEBI:15378"/>
        <dbReference type="ChEBI" id="CHEBI:30616"/>
        <dbReference type="ChEBI" id="CHEBI:43474"/>
        <dbReference type="ChEBI" id="CHEBI:57973"/>
        <dbReference type="ChEBI" id="CHEBI:456216"/>
    </reaction>
    <physiologicalReaction direction="left-to-right" evidence="22">
        <dbReference type="Rhea" id="RHEA:38964"/>
    </physiologicalReaction>
</comment>
<dbReference type="SMART" id="SM00382">
    <property type="entry name" value="AAA"/>
    <property type="match status" value="2"/>
</dbReference>
<keyword evidence="4" id="KW-0813">Transport</keyword>
<comment type="catalytic activity">
    <reaction evidence="23">
        <text>17beta-estradiol 17-O-(beta-D-glucuronate)(in) + ATP + H2O = 17beta-estradiol 17-O-(beta-D-glucuronate)(out) + ADP + phosphate + H(+)</text>
        <dbReference type="Rhea" id="RHEA:60128"/>
        <dbReference type="ChEBI" id="CHEBI:15377"/>
        <dbReference type="ChEBI" id="CHEBI:15378"/>
        <dbReference type="ChEBI" id="CHEBI:30616"/>
        <dbReference type="ChEBI" id="CHEBI:43474"/>
        <dbReference type="ChEBI" id="CHEBI:82961"/>
        <dbReference type="ChEBI" id="CHEBI:456216"/>
    </reaction>
    <physiologicalReaction direction="left-to-right" evidence="23">
        <dbReference type="Rhea" id="RHEA:60129"/>
    </physiologicalReaction>
</comment>
<evidence type="ECO:0000256" key="6">
    <source>
        <dbReference type="ARBA" id="ARBA00022692"/>
    </source>
</evidence>
<evidence type="ECO:0000256" key="7">
    <source>
        <dbReference type="ARBA" id="ARBA00022737"/>
    </source>
</evidence>
<dbReference type="GO" id="GO:0006869">
    <property type="term" value="P:lipid transport"/>
    <property type="evidence" value="ECO:0007669"/>
    <property type="project" value="UniProtKB-KW"/>
</dbReference>
<evidence type="ECO:0000256" key="1">
    <source>
        <dbReference type="ARBA" id="ARBA00004651"/>
    </source>
</evidence>
<keyword evidence="6 26" id="KW-0812">Transmembrane</keyword>
<feature type="domain" description="ABC transmembrane type-1" evidence="28">
    <location>
        <begin position="949"/>
        <end position="1229"/>
    </location>
</feature>
<dbReference type="KEGG" id="csem:103393517"/>
<dbReference type="Gene3D" id="3.40.50.300">
    <property type="entry name" value="P-loop containing nucleotide triphosphate hydrolases"/>
    <property type="match status" value="2"/>
</dbReference>
<keyword evidence="8" id="KW-0547">Nucleotide-binding</keyword>
<dbReference type="InterPro" id="IPR011527">
    <property type="entry name" value="ABC1_TM_dom"/>
</dbReference>
<feature type="transmembrane region" description="Helical" evidence="26">
    <location>
        <begin position="946"/>
        <end position="969"/>
    </location>
</feature>
<dbReference type="Ensembl" id="ENSCSET00000018828.1">
    <property type="protein sequence ID" value="ENSCSEP00000018597.1"/>
    <property type="gene ID" value="ENSCSEG00000011899.1"/>
</dbReference>
<dbReference type="InterPro" id="IPR050173">
    <property type="entry name" value="ABC_transporter_C-like"/>
</dbReference>
<evidence type="ECO:0000256" key="19">
    <source>
        <dbReference type="ARBA" id="ARBA00041913"/>
    </source>
</evidence>
<dbReference type="GO" id="GO:0005524">
    <property type="term" value="F:ATP binding"/>
    <property type="evidence" value="ECO:0007669"/>
    <property type="project" value="UniProtKB-KW"/>
</dbReference>
<evidence type="ECO:0000256" key="14">
    <source>
        <dbReference type="ARBA" id="ARBA00023136"/>
    </source>
</evidence>
<feature type="transmembrane region" description="Helical" evidence="26">
    <location>
        <begin position="307"/>
        <end position="328"/>
    </location>
</feature>
<feature type="compositionally biased region" description="Basic and acidic residues" evidence="25">
    <location>
        <begin position="874"/>
        <end position="884"/>
    </location>
</feature>
<feature type="transmembrane region" description="Helical" evidence="26">
    <location>
        <begin position="175"/>
        <end position="192"/>
    </location>
</feature>
<comment type="catalytic activity">
    <reaction evidence="24">
        <text>2',3'-cGAMP(in) + ATP + H2O = 2',3'-cGAMP(out) + ADP + phosphate + H(+)</text>
        <dbReference type="Rhea" id="RHEA:74887"/>
        <dbReference type="ChEBI" id="CHEBI:15377"/>
        <dbReference type="ChEBI" id="CHEBI:15378"/>
        <dbReference type="ChEBI" id="CHEBI:30616"/>
        <dbReference type="ChEBI" id="CHEBI:43474"/>
        <dbReference type="ChEBI" id="CHEBI:143093"/>
        <dbReference type="ChEBI" id="CHEBI:456216"/>
    </reaction>
</comment>
<evidence type="ECO:0000256" key="12">
    <source>
        <dbReference type="ARBA" id="ARBA00022989"/>
    </source>
</evidence>
<dbReference type="OrthoDB" id="6500128at2759"/>
<feature type="domain" description="ABC transporter" evidence="27">
    <location>
        <begin position="636"/>
        <end position="860"/>
    </location>
</feature>
<keyword evidence="11" id="KW-1278">Translocase</keyword>
<dbReference type="Proteomes" id="UP000265120">
    <property type="component" value="Chromosome 17"/>
</dbReference>
<dbReference type="InterPro" id="IPR005292">
    <property type="entry name" value="MRP"/>
</dbReference>
<keyword evidence="9" id="KW-0378">Hydrolase</keyword>
<dbReference type="Gene3D" id="1.20.1560.10">
    <property type="entry name" value="ABC transporter type 1, transmembrane domain"/>
    <property type="match status" value="2"/>
</dbReference>
<dbReference type="FunFam" id="3.40.50.300:FF:000074">
    <property type="entry name" value="Multidrug resistance-associated protein 5 isoform 1"/>
    <property type="match status" value="1"/>
</dbReference>